<evidence type="ECO:0000313" key="2">
    <source>
        <dbReference type="Proteomes" id="UP001230649"/>
    </source>
</evidence>
<name>A0ACC2UWL5_9TREE</name>
<comment type="caution">
    <text evidence="1">The sequence shown here is derived from an EMBL/GenBank/DDBJ whole genome shotgun (WGS) entry which is preliminary data.</text>
</comment>
<sequence length="287" mass="31420">MSTSNTIKASVIQCSTVKYDLDATLEKMDSLIRIARERDGSQLAVFPEAFIGGYPKGLTFGCTIGERDPSGGDDLLAYHKSAITIPGPAITRIEAIAKQHDVFIVSGVIEKDGGTLYCSVVWVHPEHGLVGKRRKLMPTASERLVWGFGDETDVKVCTTTLPRHDEPITLSSNICWENYMPLLRYRIYELGTQLYCAPTVDGREDHVTSVKDELDSKTQDDDEATKIAGGSVIIDPLGTILAGPLRGSEGVLTAELDLDTITRGKFDLDVVGHYARKDIFKLSVRSS</sequence>
<reference evidence="1" key="1">
    <citation type="submission" date="2023-04" db="EMBL/GenBank/DDBJ databases">
        <title>Draft Genome sequencing of Naganishia species isolated from polar environments using Oxford Nanopore Technology.</title>
        <authorList>
            <person name="Leo P."/>
            <person name="Venkateswaran K."/>
        </authorList>
    </citation>
    <scope>NUCLEOTIDE SEQUENCE</scope>
    <source>
        <strain evidence="1">MNA-CCFEE 5262</strain>
    </source>
</reference>
<dbReference type="EMBL" id="JASBWS010000226">
    <property type="protein sequence ID" value="KAJ9090752.1"/>
    <property type="molecule type" value="Genomic_DNA"/>
</dbReference>
<gene>
    <name evidence="1" type="ORF">QFC20_007829</name>
</gene>
<accession>A0ACC2UWL5</accession>
<keyword evidence="2" id="KW-1185">Reference proteome</keyword>
<evidence type="ECO:0000313" key="1">
    <source>
        <dbReference type="EMBL" id="KAJ9090752.1"/>
    </source>
</evidence>
<dbReference type="Proteomes" id="UP001230649">
    <property type="component" value="Unassembled WGS sequence"/>
</dbReference>
<organism evidence="1 2">
    <name type="scientific">Naganishia adeliensis</name>
    <dbReference type="NCBI Taxonomy" id="92952"/>
    <lineage>
        <taxon>Eukaryota</taxon>
        <taxon>Fungi</taxon>
        <taxon>Dikarya</taxon>
        <taxon>Basidiomycota</taxon>
        <taxon>Agaricomycotina</taxon>
        <taxon>Tremellomycetes</taxon>
        <taxon>Filobasidiales</taxon>
        <taxon>Filobasidiaceae</taxon>
        <taxon>Naganishia</taxon>
    </lineage>
</organism>
<proteinExistence type="predicted"/>
<protein>
    <submittedName>
        <fullName evidence="1">Uncharacterized protein</fullName>
    </submittedName>
</protein>